<organism evidence="1 2">
    <name type="scientific">Balnearium lithotrophicum</name>
    <dbReference type="NCBI Taxonomy" id="223788"/>
    <lineage>
        <taxon>Bacteria</taxon>
        <taxon>Pseudomonadati</taxon>
        <taxon>Aquificota</taxon>
        <taxon>Aquificia</taxon>
        <taxon>Desulfurobacteriales</taxon>
        <taxon>Desulfurobacteriaceae</taxon>
        <taxon>Balnearium</taxon>
    </lineage>
</organism>
<keyword evidence="2" id="KW-1185">Reference proteome</keyword>
<evidence type="ECO:0000313" key="2">
    <source>
        <dbReference type="Proteomes" id="UP000317315"/>
    </source>
</evidence>
<reference evidence="1 2" key="1">
    <citation type="submission" date="2017-05" db="EMBL/GenBank/DDBJ databases">
        <authorList>
            <person name="Varghese N."/>
            <person name="Submissions S."/>
        </authorList>
    </citation>
    <scope>NUCLEOTIDE SEQUENCE [LARGE SCALE GENOMIC DNA]</scope>
    <source>
        <strain evidence="1 2">DSM 16304</strain>
    </source>
</reference>
<protein>
    <submittedName>
        <fullName evidence="1">Predicted phage recombinase, RecA/RadA family</fullName>
    </submittedName>
</protein>
<dbReference type="PIRSF" id="PIRSF030771">
    <property type="entry name" value="UCP030771"/>
    <property type="match status" value="1"/>
</dbReference>
<sequence length="110" mass="11161">MKNYVYEGDEIVLNVGTGKTSGTPVAVGNIVGVLLTDSDSDGNATVVTRGVFSLPVKGSDGTNNVAVAVGDKLYIKNGVISKDASGVFFGYALGTVTAGATETIEVKVNC</sequence>
<dbReference type="InterPro" id="IPR011231">
    <property type="entry name" value="Phage_VT1-Sakai_H0018"/>
</dbReference>
<dbReference type="RefSeq" id="WP_185954272.1">
    <property type="nucleotide sequence ID" value="NZ_FXTM01000014.1"/>
</dbReference>
<accession>A0A521CR91</accession>
<dbReference type="Pfam" id="PF09956">
    <property type="entry name" value="Phage_cement_2"/>
    <property type="match status" value="1"/>
</dbReference>
<proteinExistence type="predicted"/>
<gene>
    <name evidence="1" type="ORF">SAMN06269117_11457</name>
</gene>
<dbReference type="Proteomes" id="UP000317315">
    <property type="component" value="Unassembled WGS sequence"/>
</dbReference>
<dbReference type="EMBL" id="FXTM01000014">
    <property type="protein sequence ID" value="SMO61895.1"/>
    <property type="molecule type" value="Genomic_DNA"/>
</dbReference>
<name>A0A521CR91_9BACT</name>
<evidence type="ECO:0000313" key="1">
    <source>
        <dbReference type="EMBL" id="SMO61895.1"/>
    </source>
</evidence>
<dbReference type="AlphaFoldDB" id="A0A521CR91"/>